<protein>
    <submittedName>
        <fullName evidence="1">CxxH/CxxC protein</fullName>
    </submittedName>
</protein>
<reference evidence="1 2" key="1">
    <citation type="submission" date="2021-01" db="EMBL/GenBank/DDBJ databases">
        <title>Genome public.</title>
        <authorList>
            <person name="Liu C."/>
            <person name="Sun Q."/>
        </authorList>
    </citation>
    <scope>NUCLEOTIDE SEQUENCE [LARGE SCALE GENOMIC DNA]</scope>
    <source>
        <strain evidence="1 2">YIM B02564</strain>
    </source>
</reference>
<proteinExistence type="predicted"/>
<dbReference type="RefSeq" id="WP_202654601.1">
    <property type="nucleotide sequence ID" value="NZ_JAESWB010000181.1"/>
</dbReference>
<dbReference type="InterPro" id="IPR025626">
    <property type="entry name" value="YyzF"/>
</dbReference>
<keyword evidence="2" id="KW-1185">Reference proteome</keyword>
<dbReference type="NCBIfam" id="TIGR04129">
    <property type="entry name" value="CxxH_BA5709"/>
    <property type="match status" value="1"/>
</dbReference>
<evidence type="ECO:0000313" key="2">
    <source>
        <dbReference type="Proteomes" id="UP000623967"/>
    </source>
</evidence>
<sequence length="52" mass="5981">MIYCCEEHVELGLDIIVDEYETFPVLTKIDVDNLSTSCEFCSNRAVYFVANK</sequence>
<gene>
    <name evidence="1" type="ORF">JK635_14145</name>
</gene>
<organism evidence="1 2">
    <name type="scientific">Neobacillus paridis</name>
    <dbReference type="NCBI Taxonomy" id="2803862"/>
    <lineage>
        <taxon>Bacteria</taxon>
        <taxon>Bacillati</taxon>
        <taxon>Bacillota</taxon>
        <taxon>Bacilli</taxon>
        <taxon>Bacillales</taxon>
        <taxon>Bacillaceae</taxon>
        <taxon>Neobacillus</taxon>
    </lineage>
</organism>
<dbReference type="Pfam" id="PF14116">
    <property type="entry name" value="YyzF"/>
    <property type="match status" value="1"/>
</dbReference>
<evidence type="ECO:0000313" key="1">
    <source>
        <dbReference type="EMBL" id="MBL4953351.1"/>
    </source>
</evidence>
<accession>A0ABS1TSV6</accession>
<dbReference type="Proteomes" id="UP000623967">
    <property type="component" value="Unassembled WGS sequence"/>
</dbReference>
<dbReference type="EMBL" id="JAESWB010000181">
    <property type="protein sequence ID" value="MBL4953351.1"/>
    <property type="molecule type" value="Genomic_DNA"/>
</dbReference>
<comment type="caution">
    <text evidence="1">The sequence shown here is derived from an EMBL/GenBank/DDBJ whole genome shotgun (WGS) entry which is preliminary data.</text>
</comment>
<name>A0ABS1TSV6_9BACI</name>